<reference evidence="1 2" key="1">
    <citation type="submission" date="2018-10" db="EMBL/GenBank/DDBJ databases">
        <title>Butyricimonas faecalis sp. nov., isolated from human faeces and emended description of the genus Butyricimonas.</title>
        <authorList>
            <person name="Le Roy T."/>
            <person name="Van der Smissen P."/>
            <person name="Paquot A."/>
            <person name="Delzenne N."/>
            <person name="Muccioli G."/>
            <person name="Collet J.-F."/>
            <person name="Cani P.D."/>
        </authorList>
    </citation>
    <scope>NUCLEOTIDE SEQUENCE [LARGE SCALE GENOMIC DNA]</scope>
    <source>
        <strain evidence="1 2">H184</strain>
    </source>
</reference>
<organism evidence="1 2">
    <name type="scientific">Butyricimonas faecalis</name>
    <dbReference type="NCBI Taxonomy" id="2093856"/>
    <lineage>
        <taxon>Bacteria</taxon>
        <taxon>Pseudomonadati</taxon>
        <taxon>Bacteroidota</taxon>
        <taxon>Bacteroidia</taxon>
        <taxon>Bacteroidales</taxon>
        <taxon>Odoribacteraceae</taxon>
        <taxon>Butyricimonas</taxon>
    </lineage>
</organism>
<name>A0A3Q9IR09_9BACT</name>
<evidence type="ECO:0000313" key="2">
    <source>
        <dbReference type="Proteomes" id="UP000270673"/>
    </source>
</evidence>
<keyword evidence="2" id="KW-1185">Reference proteome</keyword>
<dbReference type="Proteomes" id="UP000270673">
    <property type="component" value="Chromosome"/>
</dbReference>
<evidence type="ECO:0000313" key="1">
    <source>
        <dbReference type="EMBL" id="AZS31705.1"/>
    </source>
</evidence>
<dbReference type="AlphaFoldDB" id="A0A3Q9IR09"/>
<proteinExistence type="predicted"/>
<dbReference type="KEGG" id="buy:D8S85_20555"/>
<protein>
    <submittedName>
        <fullName evidence="1">Uncharacterized protein</fullName>
    </submittedName>
</protein>
<accession>A0A3Q9IR09</accession>
<gene>
    <name evidence="1" type="ORF">D8S85_20555</name>
</gene>
<dbReference type="EMBL" id="CP032819">
    <property type="protein sequence ID" value="AZS31705.1"/>
    <property type="molecule type" value="Genomic_DNA"/>
</dbReference>
<sequence>MGRNDTLPHAHNLIISKEMTDYVQQIYDFLFVKIKYGYFFFLLSNHAIILKTGWYKYPTLYAFLSFSCKVLRYTFVCKRIMTNNFSI</sequence>